<feature type="transmembrane region" description="Helical" evidence="21">
    <location>
        <begin position="74"/>
        <end position="94"/>
    </location>
</feature>
<keyword evidence="12" id="KW-0131">Cell cycle</keyword>
<feature type="transmembrane region" description="Helical" evidence="21">
    <location>
        <begin position="163"/>
        <end position="180"/>
    </location>
</feature>
<keyword evidence="5" id="KW-0328">Glycosyltransferase</keyword>
<protein>
    <recommendedName>
        <fullName evidence="17">Probable peptidoglycan glycosyltransferase FtsW</fullName>
        <ecNumber evidence="19">2.4.99.28</ecNumber>
    </recommendedName>
    <alternativeName>
        <fullName evidence="18">Cell division protein FtsW</fullName>
    </alternativeName>
    <alternativeName>
        <fullName evidence="15">Cell wall polymerase</fullName>
    </alternativeName>
    <alternativeName>
        <fullName evidence="14">Peptidoglycan polymerase</fullName>
    </alternativeName>
</protein>
<comment type="catalytic activity">
    <reaction evidence="20">
        <text>[GlcNAc-(1-&gt;4)-Mur2Ac(oyl-L-Ala-gamma-D-Glu-L-Lys-D-Ala-D-Ala)](n)-di-trans,octa-cis-undecaprenyl diphosphate + beta-D-GlcNAc-(1-&gt;4)-Mur2Ac(oyl-L-Ala-gamma-D-Glu-L-Lys-D-Ala-D-Ala)-di-trans,octa-cis-undecaprenyl diphosphate = [GlcNAc-(1-&gt;4)-Mur2Ac(oyl-L-Ala-gamma-D-Glu-L-Lys-D-Ala-D-Ala)](n+1)-di-trans,octa-cis-undecaprenyl diphosphate + di-trans,octa-cis-undecaprenyl diphosphate + H(+)</text>
        <dbReference type="Rhea" id="RHEA:23708"/>
        <dbReference type="Rhea" id="RHEA-COMP:9602"/>
        <dbReference type="Rhea" id="RHEA-COMP:9603"/>
        <dbReference type="ChEBI" id="CHEBI:15378"/>
        <dbReference type="ChEBI" id="CHEBI:58405"/>
        <dbReference type="ChEBI" id="CHEBI:60033"/>
        <dbReference type="ChEBI" id="CHEBI:78435"/>
        <dbReference type="EC" id="2.4.99.28"/>
    </reaction>
</comment>
<comment type="pathway">
    <text evidence="2">Cell wall biogenesis; peptidoglycan biosynthesis.</text>
</comment>
<accession>A0A2H0YRP1</accession>
<keyword evidence="3" id="KW-1003">Cell membrane</keyword>
<comment type="similarity">
    <text evidence="16">Belongs to the SEDS family. FtsW subfamily.</text>
</comment>
<evidence type="ECO:0000256" key="15">
    <source>
        <dbReference type="ARBA" id="ARBA00033270"/>
    </source>
</evidence>
<feature type="transmembrane region" description="Helical" evidence="21">
    <location>
        <begin position="338"/>
        <end position="359"/>
    </location>
</feature>
<evidence type="ECO:0000256" key="21">
    <source>
        <dbReference type="SAM" id="Phobius"/>
    </source>
</evidence>
<gene>
    <name evidence="22" type="primary">ftsW</name>
    <name evidence="22" type="ORF">COT26_00530</name>
</gene>
<keyword evidence="4" id="KW-0132">Cell division</keyword>
<evidence type="ECO:0000256" key="8">
    <source>
        <dbReference type="ARBA" id="ARBA00022960"/>
    </source>
</evidence>
<feature type="transmembrane region" description="Helical" evidence="21">
    <location>
        <begin position="106"/>
        <end position="129"/>
    </location>
</feature>
<evidence type="ECO:0000256" key="20">
    <source>
        <dbReference type="ARBA" id="ARBA00049902"/>
    </source>
</evidence>
<evidence type="ECO:0000256" key="7">
    <source>
        <dbReference type="ARBA" id="ARBA00022692"/>
    </source>
</evidence>
<dbReference type="GO" id="GO:0071555">
    <property type="term" value="P:cell wall organization"/>
    <property type="evidence" value="ECO:0007669"/>
    <property type="project" value="UniProtKB-KW"/>
</dbReference>
<dbReference type="Proteomes" id="UP000236845">
    <property type="component" value="Unassembled WGS sequence"/>
</dbReference>
<dbReference type="GO" id="GO:0008360">
    <property type="term" value="P:regulation of cell shape"/>
    <property type="evidence" value="ECO:0007669"/>
    <property type="project" value="UniProtKB-KW"/>
</dbReference>
<evidence type="ECO:0000256" key="6">
    <source>
        <dbReference type="ARBA" id="ARBA00022679"/>
    </source>
</evidence>
<keyword evidence="8" id="KW-0133">Cell shape</keyword>
<keyword evidence="10 21" id="KW-1133">Transmembrane helix</keyword>
<feature type="transmembrane region" description="Helical" evidence="21">
    <location>
        <begin position="310"/>
        <end position="332"/>
    </location>
</feature>
<dbReference type="PANTHER" id="PTHR30474:SF2">
    <property type="entry name" value="PEPTIDOGLYCAN GLYCOSYLTRANSFERASE FTSW-RELATED"/>
    <property type="match status" value="1"/>
</dbReference>
<evidence type="ECO:0000256" key="18">
    <source>
        <dbReference type="ARBA" id="ARBA00041418"/>
    </source>
</evidence>
<dbReference type="EC" id="2.4.99.28" evidence="19"/>
<dbReference type="EMBL" id="PEXW01000013">
    <property type="protein sequence ID" value="PIS40949.1"/>
    <property type="molecule type" value="Genomic_DNA"/>
</dbReference>
<dbReference type="InterPro" id="IPR013437">
    <property type="entry name" value="FtsW"/>
</dbReference>
<proteinExistence type="inferred from homology"/>
<sequence>MIAYRRPDSIFLALIISLCTLGVIIFSSASSAESFQTLGDPNGLLIKQIIPLLMGFIFSYFLQSLDYQKLLKWSKIILIISFVLLFLPFIPGIGKELLGASRWINIGGFFFQPSEALKTAMIIFLAAWLPGIRNNWQNLSKSFYPFVAILGLASVILMLQSDLGTTIILFIIAVVMYFAAGAPVKHLLWMFLGIIIVVLLMVKIEPYRASRLTTFLNPNQDVQGTGYHINRSLLAIGSGGLFGRGLGKSVQKFNNLPEAAGDSIFAVAAEELGFFAVLGIVALYAALFIRGRRLIAKCSDEGGRLIMIGTITWITAQAFVNIGALTALLPLTGVPLPFISNGGTALIFLLASTGIFLNVTKQLRS</sequence>
<dbReference type="AlphaFoldDB" id="A0A2H0YRP1"/>
<evidence type="ECO:0000256" key="3">
    <source>
        <dbReference type="ARBA" id="ARBA00022475"/>
    </source>
</evidence>
<evidence type="ECO:0000256" key="11">
    <source>
        <dbReference type="ARBA" id="ARBA00023136"/>
    </source>
</evidence>
<dbReference type="GO" id="GO:0005886">
    <property type="term" value="C:plasma membrane"/>
    <property type="evidence" value="ECO:0007669"/>
    <property type="project" value="UniProtKB-SubCell"/>
</dbReference>
<keyword evidence="11 21" id="KW-0472">Membrane</keyword>
<evidence type="ECO:0000256" key="5">
    <source>
        <dbReference type="ARBA" id="ARBA00022676"/>
    </source>
</evidence>
<dbReference type="NCBIfam" id="TIGR02614">
    <property type="entry name" value="ftsW"/>
    <property type="match status" value="1"/>
</dbReference>
<evidence type="ECO:0000256" key="12">
    <source>
        <dbReference type="ARBA" id="ARBA00023306"/>
    </source>
</evidence>
<dbReference type="GO" id="GO:0008955">
    <property type="term" value="F:peptidoglycan glycosyltransferase activity"/>
    <property type="evidence" value="ECO:0007669"/>
    <property type="project" value="UniProtKB-EC"/>
</dbReference>
<evidence type="ECO:0000256" key="14">
    <source>
        <dbReference type="ARBA" id="ARBA00032370"/>
    </source>
</evidence>
<feature type="transmembrane region" description="Helical" evidence="21">
    <location>
        <begin position="187"/>
        <end position="204"/>
    </location>
</feature>
<dbReference type="GO" id="GO:0051301">
    <property type="term" value="P:cell division"/>
    <property type="evidence" value="ECO:0007669"/>
    <property type="project" value="UniProtKB-KW"/>
</dbReference>
<evidence type="ECO:0000256" key="19">
    <source>
        <dbReference type="ARBA" id="ARBA00044770"/>
    </source>
</evidence>
<keyword evidence="7 21" id="KW-0812">Transmembrane</keyword>
<evidence type="ECO:0000256" key="10">
    <source>
        <dbReference type="ARBA" id="ARBA00022989"/>
    </source>
</evidence>
<evidence type="ECO:0000256" key="13">
    <source>
        <dbReference type="ARBA" id="ARBA00023316"/>
    </source>
</evidence>
<organism evidence="22 23">
    <name type="scientific">Candidatus Kerfeldbacteria bacterium CG08_land_8_20_14_0_20_43_14</name>
    <dbReference type="NCBI Taxonomy" id="2014246"/>
    <lineage>
        <taxon>Bacteria</taxon>
        <taxon>Candidatus Kerfeldiibacteriota</taxon>
    </lineage>
</organism>
<feature type="transmembrane region" description="Helical" evidence="21">
    <location>
        <begin position="272"/>
        <end position="289"/>
    </location>
</feature>
<evidence type="ECO:0000256" key="1">
    <source>
        <dbReference type="ARBA" id="ARBA00004651"/>
    </source>
</evidence>
<dbReference type="GO" id="GO:0015648">
    <property type="term" value="F:lipid-linked peptidoglycan transporter activity"/>
    <property type="evidence" value="ECO:0007669"/>
    <property type="project" value="TreeGrafter"/>
</dbReference>
<dbReference type="GO" id="GO:0032153">
    <property type="term" value="C:cell division site"/>
    <property type="evidence" value="ECO:0007669"/>
    <property type="project" value="TreeGrafter"/>
</dbReference>
<comment type="subcellular location">
    <subcellularLocation>
        <location evidence="1">Cell membrane</location>
        <topology evidence="1">Multi-pass membrane protein</topology>
    </subcellularLocation>
</comment>
<comment type="caution">
    <text evidence="22">The sequence shown here is derived from an EMBL/GenBank/DDBJ whole genome shotgun (WGS) entry which is preliminary data.</text>
</comment>
<keyword evidence="6" id="KW-0808">Transferase</keyword>
<evidence type="ECO:0000313" key="23">
    <source>
        <dbReference type="Proteomes" id="UP000236845"/>
    </source>
</evidence>
<keyword evidence="9" id="KW-0573">Peptidoglycan synthesis</keyword>
<name>A0A2H0YRP1_9BACT</name>
<evidence type="ECO:0000256" key="2">
    <source>
        <dbReference type="ARBA" id="ARBA00004752"/>
    </source>
</evidence>
<dbReference type="Pfam" id="PF01098">
    <property type="entry name" value="FTSW_RODA_SPOVE"/>
    <property type="match status" value="1"/>
</dbReference>
<dbReference type="PANTHER" id="PTHR30474">
    <property type="entry name" value="CELL CYCLE PROTEIN"/>
    <property type="match status" value="1"/>
</dbReference>
<keyword evidence="13" id="KW-0961">Cell wall biogenesis/degradation</keyword>
<evidence type="ECO:0000256" key="4">
    <source>
        <dbReference type="ARBA" id="ARBA00022618"/>
    </source>
</evidence>
<reference evidence="23" key="1">
    <citation type="submission" date="2017-09" db="EMBL/GenBank/DDBJ databases">
        <title>Depth-based differentiation of microbial function through sediment-hosted aquifers and enrichment of novel symbionts in the deep terrestrial subsurface.</title>
        <authorList>
            <person name="Probst A.J."/>
            <person name="Ladd B."/>
            <person name="Jarett J.K."/>
            <person name="Geller-Mcgrath D.E."/>
            <person name="Sieber C.M.K."/>
            <person name="Emerson J.B."/>
            <person name="Anantharaman K."/>
            <person name="Thomas B.C."/>
            <person name="Malmstrom R."/>
            <person name="Stieglmeier M."/>
            <person name="Klingl A."/>
            <person name="Woyke T."/>
            <person name="Ryan C.M."/>
            <person name="Banfield J.F."/>
        </authorList>
    </citation>
    <scope>NUCLEOTIDE SEQUENCE [LARGE SCALE GENOMIC DNA]</scope>
</reference>
<feature type="transmembrane region" description="Helical" evidence="21">
    <location>
        <begin position="44"/>
        <end position="62"/>
    </location>
</feature>
<evidence type="ECO:0000313" key="22">
    <source>
        <dbReference type="EMBL" id="PIS40949.1"/>
    </source>
</evidence>
<evidence type="ECO:0000256" key="16">
    <source>
        <dbReference type="ARBA" id="ARBA00038053"/>
    </source>
</evidence>
<dbReference type="GO" id="GO:0009252">
    <property type="term" value="P:peptidoglycan biosynthetic process"/>
    <property type="evidence" value="ECO:0007669"/>
    <property type="project" value="UniProtKB-KW"/>
</dbReference>
<evidence type="ECO:0000256" key="17">
    <source>
        <dbReference type="ARBA" id="ARBA00041185"/>
    </source>
</evidence>
<dbReference type="InterPro" id="IPR001182">
    <property type="entry name" value="FtsW/RodA"/>
</dbReference>
<feature type="transmembrane region" description="Helical" evidence="21">
    <location>
        <begin position="141"/>
        <end position="157"/>
    </location>
</feature>
<evidence type="ECO:0000256" key="9">
    <source>
        <dbReference type="ARBA" id="ARBA00022984"/>
    </source>
</evidence>